<gene>
    <name evidence="2" type="ORF">BJY22_000756</name>
</gene>
<reference evidence="2 3" key="1">
    <citation type="submission" date="2020-03" db="EMBL/GenBank/DDBJ databases">
        <title>Sequencing the genomes of 1000 actinobacteria strains.</title>
        <authorList>
            <person name="Klenk H.-P."/>
        </authorList>
    </citation>
    <scope>NUCLEOTIDE SEQUENCE [LARGE SCALE GENOMIC DNA]</scope>
    <source>
        <strain evidence="2 3">DSM 45490</strain>
    </source>
</reference>
<dbReference type="EMBL" id="JAASRO010000001">
    <property type="protein sequence ID" value="NIK55039.1"/>
    <property type="molecule type" value="Genomic_DNA"/>
</dbReference>
<accession>A0A7X5ZZF3</accession>
<organism evidence="2 3">
    <name type="scientific">Kribbella shirazensis</name>
    <dbReference type="NCBI Taxonomy" id="1105143"/>
    <lineage>
        <taxon>Bacteria</taxon>
        <taxon>Bacillati</taxon>
        <taxon>Actinomycetota</taxon>
        <taxon>Actinomycetes</taxon>
        <taxon>Propionibacteriales</taxon>
        <taxon>Kribbellaceae</taxon>
        <taxon>Kribbella</taxon>
    </lineage>
</organism>
<protein>
    <submittedName>
        <fullName evidence="2">Tfp pilus assembly protein PilX</fullName>
    </submittedName>
</protein>
<feature type="transmembrane region" description="Helical" evidence="1">
    <location>
        <begin position="20"/>
        <end position="36"/>
    </location>
</feature>
<keyword evidence="3" id="KW-1185">Reference proteome</keyword>
<evidence type="ECO:0000313" key="3">
    <source>
        <dbReference type="Proteomes" id="UP000555407"/>
    </source>
</evidence>
<keyword evidence="1" id="KW-0472">Membrane</keyword>
<keyword evidence="1" id="KW-0812">Transmembrane</keyword>
<name>A0A7X5ZZF3_9ACTN</name>
<evidence type="ECO:0000313" key="2">
    <source>
        <dbReference type="EMBL" id="NIK55039.1"/>
    </source>
</evidence>
<proteinExistence type="predicted"/>
<keyword evidence="1" id="KW-1133">Transmembrane helix</keyword>
<comment type="caution">
    <text evidence="2">The sequence shown here is derived from an EMBL/GenBank/DDBJ whole genome shotgun (WGS) entry which is preliminary data.</text>
</comment>
<sequence length="37" mass="3740">MKPIGPLAIALKRFGTGRAGLVLAAALIVLLVVGLLI</sequence>
<dbReference type="Proteomes" id="UP000555407">
    <property type="component" value="Unassembled WGS sequence"/>
</dbReference>
<evidence type="ECO:0000256" key="1">
    <source>
        <dbReference type="SAM" id="Phobius"/>
    </source>
</evidence>
<dbReference type="AlphaFoldDB" id="A0A7X5ZZF3"/>